<keyword evidence="5" id="KW-1185">Reference proteome</keyword>
<comment type="caution">
    <text evidence="4">The sequence shown here is derived from an EMBL/GenBank/DDBJ whole genome shotgun (WGS) entry which is preliminary data.</text>
</comment>
<comment type="caution">
    <text evidence="2">Lacks conserved residue(s) required for the propagation of feature annotation.</text>
</comment>
<gene>
    <name evidence="4" type="ORF">ACFFTR_01880</name>
</gene>
<dbReference type="PROSITE" id="PS50305">
    <property type="entry name" value="SIRTUIN"/>
    <property type="match status" value="1"/>
</dbReference>
<dbReference type="EMBL" id="JBHMCA010000007">
    <property type="protein sequence ID" value="MFB9441835.1"/>
    <property type="molecule type" value="Genomic_DNA"/>
</dbReference>
<accession>A0ABV5LYZ7</accession>
<feature type="domain" description="Deacetylase sirtuin-type" evidence="3">
    <location>
        <begin position="1"/>
        <end position="269"/>
    </location>
</feature>
<protein>
    <submittedName>
        <fullName evidence="4">SIR2 family protein</fullName>
    </submittedName>
</protein>
<dbReference type="Proteomes" id="UP001589608">
    <property type="component" value="Unassembled WGS sequence"/>
</dbReference>
<dbReference type="Pfam" id="PF13289">
    <property type="entry name" value="SIR2_2"/>
    <property type="match status" value="1"/>
</dbReference>
<dbReference type="InterPro" id="IPR029035">
    <property type="entry name" value="DHS-like_NAD/FAD-binding_dom"/>
</dbReference>
<evidence type="ECO:0000256" key="2">
    <source>
        <dbReference type="PROSITE-ProRule" id="PRU00236"/>
    </source>
</evidence>
<evidence type="ECO:0000313" key="5">
    <source>
        <dbReference type="Proteomes" id="UP001589608"/>
    </source>
</evidence>
<dbReference type="InterPro" id="IPR026590">
    <property type="entry name" value="Ssirtuin_cat_dom"/>
</dbReference>
<name>A0ABV5LYZ7_9ACTN</name>
<sequence length="466" mass="51142">MPISVRDLLDQYGEAALSGNASLFVGAGLSQDAGYPGWGSLLAEARLKGDIPDDVTDLPLVAQYYVSGVPGGRDTLDDEIRSQMTTRPYLPTLGHKSLAALPIDDIWTTNYDTLLEEVMPEARVIATESDLQLRRIPARRRITKMHGSFSVSNPKTWLARPVITRSDYESYEQKHPRMWSSLRATYLTRTFLFLGFSFTDPNVDILLRLARSMATTASEHFTVLRKPSATTDERLHALKVRDLEASGVAVCEISNYSELTPLMEQLVRRTRPPLLFIAGSGAGHLDSVKALGKTIGHMLADLDDPIELASFGGAAGIAVSFPFAYTLRAIGKYNPSRIGFHFRESHSPPPPLPERAGTAVYASKEVDELRAELFPNCRAMLVLGGGTTTKTEVETAQKLQLPIIPLPGSEGTARRIYETSTIEDLLGGGVSDADRRDWKFLANPEFGVSAHAAVRLVRRAMYLAGR</sequence>
<evidence type="ECO:0000256" key="1">
    <source>
        <dbReference type="ARBA" id="ARBA00023027"/>
    </source>
</evidence>
<keyword evidence="1" id="KW-0520">NAD</keyword>
<dbReference type="SUPFAM" id="SSF52467">
    <property type="entry name" value="DHS-like NAD/FAD-binding domain"/>
    <property type="match status" value="1"/>
</dbReference>
<reference evidence="4 5" key="1">
    <citation type="submission" date="2024-09" db="EMBL/GenBank/DDBJ databases">
        <authorList>
            <person name="Sun Q."/>
            <person name="Mori K."/>
        </authorList>
    </citation>
    <scope>NUCLEOTIDE SEQUENCE [LARGE SCALE GENOMIC DNA]</scope>
    <source>
        <strain evidence="4 5">JCM 3307</strain>
    </source>
</reference>
<proteinExistence type="predicted"/>
<dbReference type="RefSeq" id="WP_223097480.1">
    <property type="nucleotide sequence ID" value="NZ_CP061913.1"/>
</dbReference>
<organism evidence="4 5">
    <name type="scientific">Dactylosporangium vinaceum</name>
    <dbReference type="NCBI Taxonomy" id="53362"/>
    <lineage>
        <taxon>Bacteria</taxon>
        <taxon>Bacillati</taxon>
        <taxon>Actinomycetota</taxon>
        <taxon>Actinomycetes</taxon>
        <taxon>Micromonosporales</taxon>
        <taxon>Micromonosporaceae</taxon>
        <taxon>Dactylosporangium</taxon>
    </lineage>
</organism>
<evidence type="ECO:0000259" key="3">
    <source>
        <dbReference type="PROSITE" id="PS50305"/>
    </source>
</evidence>
<evidence type="ECO:0000313" key="4">
    <source>
        <dbReference type="EMBL" id="MFB9441835.1"/>
    </source>
</evidence>